<proteinExistence type="predicted"/>
<dbReference type="SUPFAM" id="SSF52833">
    <property type="entry name" value="Thioredoxin-like"/>
    <property type="match status" value="1"/>
</dbReference>
<gene>
    <name evidence="2" type="ORF">LY11_02987</name>
</gene>
<dbReference type="InterPro" id="IPR050553">
    <property type="entry name" value="Thioredoxin_ResA/DsbE_sf"/>
</dbReference>
<dbReference type="CDD" id="cd02966">
    <property type="entry name" value="TlpA_like_family"/>
    <property type="match status" value="1"/>
</dbReference>
<dbReference type="PROSITE" id="PS51352">
    <property type="entry name" value="THIOREDOXIN_2"/>
    <property type="match status" value="1"/>
</dbReference>
<dbReference type="InterPro" id="IPR036249">
    <property type="entry name" value="Thioredoxin-like_sf"/>
</dbReference>
<feature type="domain" description="Thioredoxin" evidence="1">
    <location>
        <begin position="58"/>
        <end position="204"/>
    </location>
</feature>
<organism evidence="2 3">
    <name type="scientific">Pedobacter cryoconitis</name>
    <dbReference type="NCBI Taxonomy" id="188932"/>
    <lineage>
        <taxon>Bacteria</taxon>
        <taxon>Pseudomonadati</taxon>
        <taxon>Bacteroidota</taxon>
        <taxon>Sphingobacteriia</taxon>
        <taxon>Sphingobacteriales</taxon>
        <taxon>Sphingobacteriaceae</taxon>
        <taxon>Pedobacter</taxon>
    </lineage>
</organism>
<name>A0A327SKQ9_9SPHI</name>
<dbReference type="AlphaFoldDB" id="A0A327SKQ9"/>
<dbReference type="Gene3D" id="3.40.30.10">
    <property type="entry name" value="Glutaredoxin"/>
    <property type="match status" value="1"/>
</dbReference>
<evidence type="ECO:0000313" key="3">
    <source>
        <dbReference type="Proteomes" id="UP000249754"/>
    </source>
</evidence>
<dbReference type="Pfam" id="PF00085">
    <property type="entry name" value="Thioredoxin"/>
    <property type="match status" value="1"/>
</dbReference>
<comment type="caution">
    <text evidence="2">The sequence shown here is derived from an EMBL/GenBank/DDBJ whole genome shotgun (WGS) entry which is preliminary data.</text>
</comment>
<dbReference type="PANTHER" id="PTHR42852">
    <property type="entry name" value="THIOL:DISULFIDE INTERCHANGE PROTEIN DSBE"/>
    <property type="match status" value="1"/>
</dbReference>
<evidence type="ECO:0000313" key="2">
    <source>
        <dbReference type="EMBL" id="RAJ29095.1"/>
    </source>
</evidence>
<reference evidence="2 3" key="1">
    <citation type="submission" date="2018-06" db="EMBL/GenBank/DDBJ databases">
        <title>Genomic Encyclopedia of Archaeal and Bacterial Type Strains, Phase II (KMG-II): from individual species to whole genera.</title>
        <authorList>
            <person name="Goeker M."/>
        </authorList>
    </citation>
    <scope>NUCLEOTIDE SEQUENCE [LARGE SCALE GENOMIC DNA]</scope>
    <source>
        <strain evidence="2 3">DSM 14825</strain>
    </source>
</reference>
<dbReference type="InterPro" id="IPR013766">
    <property type="entry name" value="Thioredoxin_domain"/>
</dbReference>
<sequence>MHLIRSVRFLFYNIKHINFRSFLCEFKSKNMKCKFQLFILLCTISFNINAQSFFNIGLNIGDPAPPLRVKAWVKGKPIQKFEKGKIYVIDFWATWCIPCMDLMPHFSKLAHKYQDKATFLSIDIYEKENIPIAKIKKLVHDMGNRMDVTVGVEENKLMSKNWADTSKAKGIPTIFIVNDGKIDWIGHPKYADSVLTQILNKTWKPGFALIKRNDQLYLKHLELMSAEELTAKVYRYKINMTGNTYDRVMISPDSILLVINEMVKNVPSLKYLPIFVAFTFPALLKTDPQKAYDFAREVMATHTYIDEPIYLSLVYFIEENSDALKLPEKIYRLGAECCQAWIDSDPYPEFGLTLSSYKRMANLYRHAGDLQKAAEAEQKAKDFSLTNQKLLNQ</sequence>
<protein>
    <submittedName>
        <fullName evidence="2">Thioredoxin</fullName>
    </submittedName>
</protein>
<evidence type="ECO:0000259" key="1">
    <source>
        <dbReference type="PROSITE" id="PS51352"/>
    </source>
</evidence>
<accession>A0A327SKQ9</accession>
<dbReference type="OrthoDB" id="9802923at2"/>
<dbReference type="EMBL" id="QLLR01000015">
    <property type="protein sequence ID" value="RAJ29095.1"/>
    <property type="molecule type" value="Genomic_DNA"/>
</dbReference>
<dbReference type="PANTHER" id="PTHR42852:SF18">
    <property type="entry name" value="CHROMOSOME UNDETERMINED SCAFFOLD_47, WHOLE GENOME SHOTGUN SEQUENCE"/>
    <property type="match status" value="1"/>
</dbReference>
<dbReference type="Proteomes" id="UP000249754">
    <property type="component" value="Unassembled WGS sequence"/>
</dbReference>